<feature type="non-terminal residue" evidence="2">
    <location>
        <position position="1"/>
    </location>
</feature>
<dbReference type="SUPFAM" id="SSF56219">
    <property type="entry name" value="DNase I-like"/>
    <property type="match status" value="1"/>
</dbReference>
<dbReference type="Gene3D" id="3.60.10.10">
    <property type="entry name" value="Endonuclease/exonuclease/phosphatase"/>
    <property type="match status" value="1"/>
</dbReference>
<organism evidence="2 3">
    <name type="scientific">Brassica carinata</name>
    <name type="common">Ethiopian mustard</name>
    <name type="synonym">Abyssinian cabbage</name>
    <dbReference type="NCBI Taxonomy" id="52824"/>
    <lineage>
        <taxon>Eukaryota</taxon>
        <taxon>Viridiplantae</taxon>
        <taxon>Streptophyta</taxon>
        <taxon>Embryophyta</taxon>
        <taxon>Tracheophyta</taxon>
        <taxon>Spermatophyta</taxon>
        <taxon>Magnoliopsida</taxon>
        <taxon>eudicotyledons</taxon>
        <taxon>Gunneridae</taxon>
        <taxon>Pentapetalae</taxon>
        <taxon>rosids</taxon>
        <taxon>malvids</taxon>
        <taxon>Brassicales</taxon>
        <taxon>Brassicaceae</taxon>
        <taxon>Brassiceae</taxon>
        <taxon>Brassica</taxon>
    </lineage>
</organism>
<evidence type="ECO:0000313" key="2">
    <source>
        <dbReference type="EMBL" id="KAG2315602.1"/>
    </source>
</evidence>
<dbReference type="EMBL" id="JAAMPC010000004">
    <property type="protein sequence ID" value="KAG2315602.1"/>
    <property type="molecule type" value="Genomic_DNA"/>
</dbReference>
<evidence type="ECO:0000313" key="3">
    <source>
        <dbReference type="Proteomes" id="UP000886595"/>
    </source>
</evidence>
<accession>A0A8X7VR14</accession>
<feature type="coiled-coil region" evidence="1">
    <location>
        <begin position="158"/>
        <end position="185"/>
    </location>
</feature>
<gene>
    <name evidence="2" type="ORF">Bca52824_018724</name>
</gene>
<dbReference type="PANTHER" id="PTHR33710">
    <property type="entry name" value="BNAC02G09200D PROTEIN"/>
    <property type="match status" value="1"/>
</dbReference>
<proteinExistence type="predicted"/>
<dbReference type="InterPro" id="IPR036691">
    <property type="entry name" value="Endo/exonu/phosph_ase_sf"/>
</dbReference>
<evidence type="ECO:0000256" key="1">
    <source>
        <dbReference type="SAM" id="Coils"/>
    </source>
</evidence>
<evidence type="ECO:0008006" key="4">
    <source>
        <dbReference type="Google" id="ProtNLM"/>
    </source>
</evidence>
<reference evidence="2 3" key="1">
    <citation type="submission" date="2020-02" db="EMBL/GenBank/DDBJ databases">
        <authorList>
            <person name="Ma Q."/>
            <person name="Huang Y."/>
            <person name="Song X."/>
            <person name="Pei D."/>
        </authorList>
    </citation>
    <scope>NUCLEOTIDE SEQUENCE [LARGE SCALE GENOMIC DNA]</scope>
    <source>
        <strain evidence="2">Sxm20200214</strain>
        <tissue evidence="2">Leaf</tissue>
    </source>
</reference>
<dbReference type="OrthoDB" id="1085750at2759"/>
<dbReference type="Proteomes" id="UP000886595">
    <property type="component" value="Unassembled WGS sequence"/>
</dbReference>
<protein>
    <recommendedName>
        <fullName evidence="4">Endonuclease/exonuclease/phosphatase domain-containing protein</fullName>
    </recommendedName>
</protein>
<comment type="caution">
    <text evidence="2">The sequence shown here is derived from an EMBL/GenBank/DDBJ whole genome shotgun (WGS) entry which is preliminary data.</text>
</comment>
<keyword evidence="1" id="KW-0175">Coiled coil</keyword>
<dbReference type="PANTHER" id="PTHR33710:SF62">
    <property type="entry name" value="DUF4283 DOMAIN PROTEIN"/>
    <property type="match status" value="1"/>
</dbReference>
<feature type="non-terminal residue" evidence="2">
    <location>
        <position position="188"/>
    </location>
</feature>
<sequence length="188" mass="22034">FLENHEKRGGRRRLESSFLPFRTMLENCGMLDFPYKGNSFSWVGKRRSGKVKCKLDRAVANEEWQALFTHSVVEFLQLWGSDHRPVLARIQSNVQRTRKSFRFDKRWIGKPGFKEAVISGWGQFDAIPVRNFHQKVTSCRNKTSSWKKQNPTNSAILIKELKHKIDLAQDDENSTTEQLEDLRRQLIL</sequence>
<name>A0A8X7VR14_BRACI</name>
<keyword evidence="3" id="KW-1185">Reference proteome</keyword>
<dbReference type="AlphaFoldDB" id="A0A8X7VR14"/>